<evidence type="ECO:0000256" key="2">
    <source>
        <dbReference type="ARBA" id="ARBA00023125"/>
    </source>
</evidence>
<protein>
    <recommendedName>
        <fullName evidence="7">Two-component transcriptional response regulator, LuxR family</fullName>
    </recommendedName>
</protein>
<accession>A0A6J4L7L6</accession>
<dbReference type="GO" id="GO:0006355">
    <property type="term" value="P:regulation of DNA-templated transcription"/>
    <property type="evidence" value="ECO:0007669"/>
    <property type="project" value="InterPro"/>
</dbReference>
<keyword evidence="2" id="KW-0238">DNA-binding</keyword>
<feature type="modified residue" description="4-aspartylphosphate" evidence="3">
    <location>
        <position position="77"/>
    </location>
</feature>
<dbReference type="SMART" id="SM00448">
    <property type="entry name" value="REC"/>
    <property type="match status" value="1"/>
</dbReference>
<dbReference type="Pfam" id="PF00196">
    <property type="entry name" value="GerE"/>
    <property type="match status" value="1"/>
</dbReference>
<dbReference type="Pfam" id="PF00072">
    <property type="entry name" value="Response_reg"/>
    <property type="match status" value="1"/>
</dbReference>
<proteinExistence type="predicted"/>
<dbReference type="SUPFAM" id="SSF46894">
    <property type="entry name" value="C-terminal effector domain of the bipartite response regulators"/>
    <property type="match status" value="1"/>
</dbReference>
<dbReference type="InterPro" id="IPR001789">
    <property type="entry name" value="Sig_transdc_resp-reg_receiver"/>
</dbReference>
<dbReference type="InterPro" id="IPR058245">
    <property type="entry name" value="NreC/VraR/RcsB-like_REC"/>
</dbReference>
<dbReference type="PANTHER" id="PTHR43214:SF42">
    <property type="entry name" value="TRANSCRIPTIONAL REGULATORY PROTEIN DESR"/>
    <property type="match status" value="1"/>
</dbReference>
<gene>
    <name evidence="6" type="ORF">AVDCRST_MAG11-2231</name>
</gene>
<evidence type="ECO:0000259" key="4">
    <source>
        <dbReference type="PROSITE" id="PS50043"/>
    </source>
</evidence>
<dbReference type="EMBL" id="CADCTU010000516">
    <property type="protein sequence ID" value="CAA9326032.1"/>
    <property type="molecule type" value="Genomic_DNA"/>
</dbReference>
<dbReference type="CDD" id="cd06170">
    <property type="entry name" value="LuxR_C_like"/>
    <property type="match status" value="1"/>
</dbReference>
<dbReference type="InterPro" id="IPR011006">
    <property type="entry name" value="CheY-like_superfamily"/>
</dbReference>
<dbReference type="PANTHER" id="PTHR43214">
    <property type="entry name" value="TWO-COMPONENT RESPONSE REGULATOR"/>
    <property type="match status" value="1"/>
</dbReference>
<evidence type="ECO:0000259" key="5">
    <source>
        <dbReference type="PROSITE" id="PS50110"/>
    </source>
</evidence>
<dbReference type="InterPro" id="IPR000792">
    <property type="entry name" value="Tscrpt_reg_LuxR_C"/>
</dbReference>
<dbReference type="GO" id="GO:0000160">
    <property type="term" value="P:phosphorelay signal transduction system"/>
    <property type="evidence" value="ECO:0007669"/>
    <property type="project" value="InterPro"/>
</dbReference>
<dbReference type="PROSITE" id="PS50110">
    <property type="entry name" value="RESPONSE_REGULATORY"/>
    <property type="match status" value="1"/>
</dbReference>
<evidence type="ECO:0000313" key="6">
    <source>
        <dbReference type="EMBL" id="CAA9326032.1"/>
    </source>
</evidence>
<dbReference type="InterPro" id="IPR016032">
    <property type="entry name" value="Sig_transdc_resp-reg_C-effctor"/>
</dbReference>
<dbReference type="InterPro" id="IPR039420">
    <property type="entry name" value="WalR-like"/>
</dbReference>
<evidence type="ECO:0000256" key="1">
    <source>
        <dbReference type="ARBA" id="ARBA00022553"/>
    </source>
</evidence>
<dbReference type="GO" id="GO:0003677">
    <property type="term" value="F:DNA binding"/>
    <property type="evidence" value="ECO:0007669"/>
    <property type="project" value="UniProtKB-KW"/>
</dbReference>
<dbReference type="PROSITE" id="PS00622">
    <property type="entry name" value="HTH_LUXR_1"/>
    <property type="match status" value="1"/>
</dbReference>
<evidence type="ECO:0008006" key="7">
    <source>
        <dbReference type="Google" id="ProtNLM"/>
    </source>
</evidence>
<reference evidence="6" key="1">
    <citation type="submission" date="2020-02" db="EMBL/GenBank/DDBJ databases">
        <authorList>
            <person name="Meier V. D."/>
        </authorList>
    </citation>
    <scope>NUCLEOTIDE SEQUENCE</scope>
    <source>
        <strain evidence="6">AVDCRST_MAG11</strain>
    </source>
</reference>
<feature type="domain" description="Response regulatory" evidence="5">
    <location>
        <begin position="26"/>
        <end position="142"/>
    </location>
</feature>
<dbReference type="CDD" id="cd17535">
    <property type="entry name" value="REC_NarL-like"/>
    <property type="match status" value="1"/>
</dbReference>
<sequence>MPDERAGAADDAGGDGRRGAPPGVLRLVLADDHALVLDGLRVVASAERDLHVVATATDGERALEAVRRFRPDVAVLDVQMPHMDGLACLTRVRAEVPTTRVLLLSAFADAPSLRAAVDRGADGYALKTDPPQATLRAIRDVADGRLVFPASVRRWLAGPRGADPDALTDREEAVLRLLAEGRTNAQIAAAVCLSENTVKFHLRNLFAKLGVSNRTEAAAKLLQRR</sequence>
<feature type="domain" description="HTH luxR-type" evidence="4">
    <location>
        <begin position="160"/>
        <end position="225"/>
    </location>
</feature>
<dbReference type="PROSITE" id="PS50043">
    <property type="entry name" value="HTH_LUXR_2"/>
    <property type="match status" value="1"/>
</dbReference>
<organism evidence="6">
    <name type="scientific">uncultured Gemmatimonadaceae bacterium</name>
    <dbReference type="NCBI Taxonomy" id="246130"/>
    <lineage>
        <taxon>Bacteria</taxon>
        <taxon>Pseudomonadati</taxon>
        <taxon>Gemmatimonadota</taxon>
        <taxon>Gemmatimonadia</taxon>
        <taxon>Gemmatimonadales</taxon>
        <taxon>Gemmatimonadaceae</taxon>
        <taxon>environmental samples</taxon>
    </lineage>
</organism>
<dbReference type="PRINTS" id="PR00038">
    <property type="entry name" value="HTHLUXR"/>
</dbReference>
<evidence type="ECO:0000256" key="3">
    <source>
        <dbReference type="PROSITE-ProRule" id="PRU00169"/>
    </source>
</evidence>
<dbReference type="AlphaFoldDB" id="A0A6J4L7L6"/>
<keyword evidence="1 3" id="KW-0597">Phosphoprotein</keyword>
<dbReference type="SUPFAM" id="SSF52172">
    <property type="entry name" value="CheY-like"/>
    <property type="match status" value="1"/>
</dbReference>
<dbReference type="Gene3D" id="3.40.50.2300">
    <property type="match status" value="1"/>
</dbReference>
<dbReference type="SMART" id="SM00421">
    <property type="entry name" value="HTH_LUXR"/>
    <property type="match status" value="1"/>
</dbReference>
<name>A0A6J4L7L6_9BACT</name>